<name>A0A5C4JPP4_9HYPH</name>
<reference evidence="1 2" key="2">
    <citation type="submission" date="2019-06" db="EMBL/GenBank/DDBJ databases">
        <title>Martelella lutilitoris sp. nov., isolated from a tidal mudflat.</title>
        <authorList>
            <person name="Kim Y.-J."/>
        </authorList>
    </citation>
    <scope>NUCLEOTIDE SEQUENCE [LARGE SCALE GENOMIC DNA]</scope>
    <source>
        <strain evidence="1 2">GH2-6</strain>
    </source>
</reference>
<gene>
    <name evidence="1" type="ORF">FF124_13475</name>
</gene>
<comment type="caution">
    <text evidence="1">The sequence shown here is derived from an EMBL/GenBank/DDBJ whole genome shotgun (WGS) entry which is preliminary data.</text>
</comment>
<dbReference type="RefSeq" id="WP_138749014.1">
    <property type="nucleotide sequence ID" value="NZ_VCLB01000007.1"/>
</dbReference>
<reference evidence="1 2" key="1">
    <citation type="submission" date="2019-05" db="EMBL/GenBank/DDBJ databases">
        <authorList>
            <person name="Lee S.D."/>
        </authorList>
    </citation>
    <scope>NUCLEOTIDE SEQUENCE [LARGE SCALE GENOMIC DNA]</scope>
    <source>
        <strain evidence="1 2">GH2-6</strain>
    </source>
</reference>
<dbReference type="Proteomes" id="UP000307874">
    <property type="component" value="Unassembled WGS sequence"/>
</dbReference>
<evidence type="ECO:0000313" key="1">
    <source>
        <dbReference type="EMBL" id="TNB47181.1"/>
    </source>
</evidence>
<evidence type="ECO:0000313" key="2">
    <source>
        <dbReference type="Proteomes" id="UP000307874"/>
    </source>
</evidence>
<proteinExistence type="predicted"/>
<dbReference type="OrthoDB" id="9843911at2"/>
<dbReference type="AlphaFoldDB" id="A0A5C4JPP4"/>
<protein>
    <submittedName>
        <fullName evidence="1">Uncharacterized protein</fullName>
    </submittedName>
</protein>
<organism evidence="1 2">
    <name type="scientific">Martelella lutilitoris</name>
    <dbReference type="NCBI Taxonomy" id="2583532"/>
    <lineage>
        <taxon>Bacteria</taxon>
        <taxon>Pseudomonadati</taxon>
        <taxon>Pseudomonadota</taxon>
        <taxon>Alphaproteobacteria</taxon>
        <taxon>Hyphomicrobiales</taxon>
        <taxon>Aurantimonadaceae</taxon>
        <taxon>Martelella</taxon>
    </lineage>
</organism>
<dbReference type="EMBL" id="VCLB01000007">
    <property type="protein sequence ID" value="TNB47181.1"/>
    <property type="molecule type" value="Genomic_DNA"/>
</dbReference>
<keyword evidence="2" id="KW-1185">Reference proteome</keyword>
<sequence length="288" mass="33121">MQNIEISYEKRLFPPEGEPWLETRDGLKYWLVKREPTIGLQISVLTEDPSISMHRYGGGGREDCGSFLFCYKGFQIGFIDHELGEACWPLPPKSLPEDVEEGRRTGTVILRITAVGTPVFDCSAHYARDRDGKLIKDARGRYVRKGPYYRAATDYSRAPTDLTGFNWQDFLAEWRYRLRRSTGFGKKSSAYVTGLSWKDYCAGKRDRFRSRRQQEEMLSIWPNLFTGMRGQLEILRPGARKTLPNGRPVPKRVMRFSDDVIRQFETGELIDGICGESAELNPTKIPFK</sequence>
<accession>A0A5C4JPP4</accession>